<sequence length="318" mass="35460">MAPLDDTTPATRFDTFHVYRTSYKKIGDHEIEVGILVPKDLKPGKHPLMVKFHGGGLVTGDCLYPDWIGAFFIPLIHRTSSIVILPNYRLTPEHTGAEILTDLSDFWTWFKAHSPSKYLAPKHADLDLDYSKVLVTGDSAGGYLALMSALLHRSDGMKAVLAQYPMTDYLRQEKATEMLSNMPAAPESTIEKYLSGFKPGSVISSAIPPARFDLSYALAAYGKYLTYFGEDPKLWPIGLIADAAAMPPTWIIHGEADKVVEIGDSLKFVDQWTKNEVRGEVKLSVLPGMDHGFDDAIKEDEEEWLREGLGWVQEKWLG</sequence>
<dbReference type="InterPro" id="IPR029058">
    <property type="entry name" value="AB_hydrolase_fold"/>
</dbReference>
<dbReference type="AlphaFoldDB" id="A0A7U2EQQ7"/>
<dbReference type="Gene3D" id="3.40.50.1820">
    <property type="entry name" value="alpha/beta hydrolase"/>
    <property type="match status" value="1"/>
</dbReference>
<dbReference type="InterPro" id="IPR013094">
    <property type="entry name" value="AB_hydrolase_3"/>
</dbReference>
<name>A0A7U2EQQ7_PHANO</name>
<dbReference type="PANTHER" id="PTHR48081:SF3">
    <property type="entry name" value="ALPHA_BETA HYDROLASE FOLD-3 DOMAIN-CONTAINING PROTEIN"/>
    <property type="match status" value="1"/>
</dbReference>
<evidence type="ECO:0000259" key="2">
    <source>
        <dbReference type="Pfam" id="PF07859"/>
    </source>
</evidence>
<protein>
    <recommendedName>
        <fullName evidence="2">Alpha/beta hydrolase fold-3 domain-containing protein</fullName>
    </recommendedName>
</protein>
<keyword evidence="1" id="KW-0378">Hydrolase</keyword>
<reference evidence="4" key="1">
    <citation type="journal article" date="2021" name="BMC Genomics">
        <title>Chromosome-level genome assembly and manually-curated proteome of model necrotroph Parastagonospora nodorum Sn15 reveals a genome-wide trove of candidate effector homologs, and redundancy of virulence-related functions within an accessory chromosome.</title>
        <authorList>
            <person name="Bertazzoni S."/>
            <person name="Jones D.A.B."/>
            <person name="Phan H.T."/>
            <person name="Tan K.-C."/>
            <person name="Hane J.K."/>
        </authorList>
    </citation>
    <scope>NUCLEOTIDE SEQUENCE [LARGE SCALE GENOMIC DNA]</scope>
    <source>
        <strain evidence="4">SN15 / ATCC MYA-4574 / FGSC 10173)</strain>
    </source>
</reference>
<dbReference type="Proteomes" id="UP000663193">
    <property type="component" value="Chromosome 1"/>
</dbReference>
<proteinExistence type="predicted"/>
<dbReference type="Pfam" id="PF07859">
    <property type="entry name" value="Abhydrolase_3"/>
    <property type="match status" value="1"/>
</dbReference>
<evidence type="ECO:0000313" key="3">
    <source>
        <dbReference type="EMBL" id="QRC90228.1"/>
    </source>
</evidence>
<dbReference type="InterPro" id="IPR050300">
    <property type="entry name" value="GDXG_lipolytic_enzyme"/>
</dbReference>
<feature type="domain" description="Alpha/beta hydrolase fold-3" evidence="2">
    <location>
        <begin position="49"/>
        <end position="293"/>
    </location>
</feature>
<gene>
    <name evidence="3" type="ORF">JI435_096350</name>
</gene>
<dbReference type="SUPFAM" id="SSF53474">
    <property type="entry name" value="alpha/beta-Hydrolases"/>
    <property type="match status" value="1"/>
</dbReference>
<evidence type="ECO:0000256" key="1">
    <source>
        <dbReference type="ARBA" id="ARBA00022801"/>
    </source>
</evidence>
<dbReference type="OrthoDB" id="19653at2759"/>
<dbReference type="PANTHER" id="PTHR48081">
    <property type="entry name" value="AB HYDROLASE SUPERFAMILY PROTEIN C4A8.06C"/>
    <property type="match status" value="1"/>
</dbReference>
<keyword evidence="4" id="KW-1185">Reference proteome</keyword>
<accession>A0A7U2EQQ7</accession>
<dbReference type="VEuPathDB" id="FungiDB:JI435_096350"/>
<dbReference type="GO" id="GO:0016787">
    <property type="term" value="F:hydrolase activity"/>
    <property type="evidence" value="ECO:0007669"/>
    <property type="project" value="UniProtKB-KW"/>
</dbReference>
<dbReference type="EMBL" id="CP069023">
    <property type="protein sequence ID" value="QRC90228.1"/>
    <property type="molecule type" value="Genomic_DNA"/>
</dbReference>
<organism evidence="3 4">
    <name type="scientific">Phaeosphaeria nodorum (strain SN15 / ATCC MYA-4574 / FGSC 10173)</name>
    <name type="common">Glume blotch fungus</name>
    <name type="synonym">Parastagonospora nodorum</name>
    <dbReference type="NCBI Taxonomy" id="321614"/>
    <lineage>
        <taxon>Eukaryota</taxon>
        <taxon>Fungi</taxon>
        <taxon>Dikarya</taxon>
        <taxon>Ascomycota</taxon>
        <taxon>Pezizomycotina</taxon>
        <taxon>Dothideomycetes</taxon>
        <taxon>Pleosporomycetidae</taxon>
        <taxon>Pleosporales</taxon>
        <taxon>Pleosporineae</taxon>
        <taxon>Phaeosphaeriaceae</taxon>
        <taxon>Parastagonospora</taxon>
    </lineage>
</organism>
<evidence type="ECO:0000313" key="4">
    <source>
        <dbReference type="Proteomes" id="UP000663193"/>
    </source>
</evidence>